<protein>
    <recommendedName>
        <fullName evidence="3">Addiction module component CHP02574 family protein</fullName>
    </recommendedName>
</protein>
<dbReference type="Proteomes" id="UP000005737">
    <property type="component" value="Unassembled WGS sequence"/>
</dbReference>
<evidence type="ECO:0000313" key="2">
    <source>
        <dbReference type="Proteomes" id="UP000005737"/>
    </source>
</evidence>
<organism evidence="1 2">
    <name type="scientific">Leptonema illini DSM 21528</name>
    <dbReference type="NCBI Taxonomy" id="929563"/>
    <lineage>
        <taxon>Bacteria</taxon>
        <taxon>Pseudomonadati</taxon>
        <taxon>Spirochaetota</taxon>
        <taxon>Spirochaetia</taxon>
        <taxon>Leptospirales</taxon>
        <taxon>Leptospiraceae</taxon>
        <taxon>Leptonema</taxon>
    </lineage>
</organism>
<gene>
    <name evidence="1" type="ORF">Lepil_0020</name>
</gene>
<evidence type="ECO:0008006" key="3">
    <source>
        <dbReference type="Google" id="ProtNLM"/>
    </source>
</evidence>
<sequence>MGKLTLDEVRNAIKELTPEEQEILSADLARTKETHPDVLAAWTAESERRLDEFLAGRQDAYSIDEVLARYKK</sequence>
<keyword evidence="2" id="KW-1185">Reference proteome</keyword>
<name>H2CGQ6_9LEPT</name>
<reference evidence="1 2" key="1">
    <citation type="submission" date="2011-10" db="EMBL/GenBank/DDBJ databases">
        <title>The Improved High-Quality Draft genome of Leptonema illini DSM 21528.</title>
        <authorList>
            <consortium name="US DOE Joint Genome Institute (JGI-PGF)"/>
            <person name="Lucas S."/>
            <person name="Copeland A."/>
            <person name="Lapidus A."/>
            <person name="Glavina del Rio T."/>
            <person name="Dalin E."/>
            <person name="Tice H."/>
            <person name="Bruce D."/>
            <person name="Goodwin L."/>
            <person name="Pitluck S."/>
            <person name="Peters L."/>
            <person name="Mikhailova N."/>
            <person name="Held B."/>
            <person name="Kyrpides N."/>
            <person name="Mavromatis K."/>
            <person name="Ivanova N."/>
            <person name="Markowitz V."/>
            <person name="Cheng J.-F."/>
            <person name="Hugenholtz P."/>
            <person name="Woyke T."/>
            <person name="Wu D."/>
            <person name="Gronow S."/>
            <person name="Wellnitz S."/>
            <person name="Brambilla E.-M."/>
            <person name="Klenk H.-P."/>
            <person name="Eisen J.A."/>
        </authorList>
    </citation>
    <scope>NUCLEOTIDE SEQUENCE [LARGE SCALE GENOMIC DNA]</scope>
    <source>
        <strain evidence="1 2">DSM 21528</strain>
    </source>
</reference>
<dbReference type="InterPro" id="IPR013406">
    <property type="entry name" value="CHP02574_addiction_mod"/>
</dbReference>
<proteinExistence type="predicted"/>
<evidence type="ECO:0000313" key="1">
    <source>
        <dbReference type="EMBL" id="EHQ04732.1"/>
    </source>
</evidence>
<dbReference type="RefSeq" id="WP_002768722.1">
    <property type="nucleotide sequence ID" value="NZ_JH597773.1"/>
</dbReference>
<dbReference type="AlphaFoldDB" id="H2CGQ6"/>
<dbReference type="EMBL" id="JH597773">
    <property type="protein sequence ID" value="EHQ04732.1"/>
    <property type="molecule type" value="Genomic_DNA"/>
</dbReference>
<dbReference type="Pfam" id="PF09720">
    <property type="entry name" value="Unstab_antitox"/>
    <property type="match status" value="1"/>
</dbReference>
<accession>H2CGQ6</accession>
<dbReference type="HOGENOM" id="CLU_177580_2_0_12"/>